<feature type="domain" description="GH18" evidence="1">
    <location>
        <begin position="241"/>
        <end position="548"/>
    </location>
</feature>
<dbReference type="InterPro" id="IPR001223">
    <property type="entry name" value="Glyco_hydro18_cat"/>
</dbReference>
<dbReference type="EMBL" id="JACRTJ010000001">
    <property type="protein sequence ID" value="MBC8597664.1"/>
    <property type="molecule type" value="Genomic_DNA"/>
</dbReference>
<organism evidence="2 3">
    <name type="scientific">Enterocloster hominis</name>
    <name type="common">ex Liu et al. 2021</name>
    <dbReference type="NCBI Taxonomy" id="2763663"/>
    <lineage>
        <taxon>Bacteria</taxon>
        <taxon>Bacillati</taxon>
        <taxon>Bacillota</taxon>
        <taxon>Clostridia</taxon>
        <taxon>Lachnospirales</taxon>
        <taxon>Lachnospiraceae</taxon>
        <taxon>Enterocloster</taxon>
    </lineage>
</organism>
<evidence type="ECO:0000259" key="1">
    <source>
        <dbReference type="PROSITE" id="PS51910"/>
    </source>
</evidence>
<dbReference type="Gene3D" id="3.10.50.10">
    <property type="match status" value="1"/>
</dbReference>
<dbReference type="PANTHER" id="PTHR46066:SF2">
    <property type="entry name" value="CHITINASE DOMAIN-CONTAINING PROTEIN 1"/>
    <property type="match status" value="1"/>
</dbReference>
<sequence>MKKIMPVIAALGLIAVCVLGFFGYRAARKYIPTKEMADLKSFYGVSGEDTAILYNQELQEARGLYMNGQTYLPISWVNEHINKRFYWDGTENMLVYALPDQIVYADGETQGANGKPLLLDREDGVWLALGLVNNYTDVEILAFDSGDVKRVFVTDWGTRNMAAVKKSGKVRVRGGVKSPIVTEVERDMQVAVLESMEKWSKVQTPDGHLGYIQNKCLDTPEPQAFEGTAELPEYYGTPMDEKVVMAWHQVTSREGNAGLNKLLEKTRGVNVVSPTWFALTDNEGNYSSLADQDYVKAAHDKGIQVWALLDNFSGDVQSEKLLASTSTRKKLIDSLMADVEKYDLDGLNMDFEGLKQEAGVHYVQFLRELSIPCRQKGIVLSVDNTVPAEFNKFYDRKEQGIVADYVVIMGYDEHYNGGAPGSVASLGYVRDGIENTLKLVPREKVILGVPFYTRVWTETDEGVKSSALGIEEAKAWIEANHVDLYWQKELGQYYGELPLENGIKMVWMEDEESLKLKMNLARENDLAGVACWKLGLEDEEAWTAIGWD</sequence>
<dbReference type="PROSITE" id="PS51910">
    <property type="entry name" value="GH18_2"/>
    <property type="match status" value="1"/>
</dbReference>
<dbReference type="Gene3D" id="2.30.30.40">
    <property type="entry name" value="SH3 Domains"/>
    <property type="match status" value="1"/>
</dbReference>
<dbReference type="SUPFAM" id="SSF51445">
    <property type="entry name" value="(Trans)glycosidases"/>
    <property type="match status" value="1"/>
</dbReference>
<dbReference type="Proteomes" id="UP000647491">
    <property type="component" value="Unassembled WGS sequence"/>
</dbReference>
<gene>
    <name evidence="2" type="ORF">H8708_00175</name>
</gene>
<proteinExistence type="predicted"/>
<keyword evidence="3" id="KW-1185">Reference proteome</keyword>
<dbReference type="InterPro" id="IPR017853">
    <property type="entry name" value="GH"/>
</dbReference>
<dbReference type="RefSeq" id="WP_262426589.1">
    <property type="nucleotide sequence ID" value="NZ_JACRTJ010000001.1"/>
</dbReference>
<dbReference type="Gene3D" id="3.20.20.80">
    <property type="entry name" value="Glycosidases"/>
    <property type="match status" value="1"/>
</dbReference>
<comment type="caution">
    <text evidence="2">The sequence shown here is derived from an EMBL/GenBank/DDBJ whole genome shotgun (WGS) entry which is preliminary data.</text>
</comment>
<name>A0ABR7NNG7_9FIRM</name>
<evidence type="ECO:0000313" key="2">
    <source>
        <dbReference type="EMBL" id="MBC8597664.1"/>
    </source>
</evidence>
<dbReference type="InterPro" id="IPR029070">
    <property type="entry name" value="Chitinase_insertion_sf"/>
</dbReference>
<evidence type="ECO:0000313" key="3">
    <source>
        <dbReference type="Proteomes" id="UP000647491"/>
    </source>
</evidence>
<reference evidence="2 3" key="1">
    <citation type="submission" date="2020-08" db="EMBL/GenBank/DDBJ databases">
        <title>Genome public.</title>
        <authorList>
            <person name="Liu C."/>
            <person name="Sun Q."/>
        </authorList>
    </citation>
    <scope>NUCLEOTIDE SEQUENCE [LARGE SCALE GENOMIC DNA]</scope>
    <source>
        <strain evidence="2 3">BX10</strain>
    </source>
</reference>
<accession>A0ABR7NNG7</accession>
<dbReference type="InterPro" id="IPR003646">
    <property type="entry name" value="SH3-like_bac-type"/>
</dbReference>
<protein>
    <submittedName>
        <fullName evidence="2">SH3 domain-containing protein</fullName>
    </submittedName>
</protein>
<dbReference type="Pfam" id="PF08239">
    <property type="entry name" value="SH3_3"/>
    <property type="match status" value="1"/>
</dbReference>
<dbReference type="InterPro" id="IPR011583">
    <property type="entry name" value="Chitinase_II/V-like_cat"/>
</dbReference>
<dbReference type="PANTHER" id="PTHR46066">
    <property type="entry name" value="CHITINASE DOMAIN-CONTAINING PROTEIN 1 FAMILY MEMBER"/>
    <property type="match status" value="1"/>
</dbReference>
<dbReference type="Pfam" id="PF00704">
    <property type="entry name" value="Glyco_hydro_18"/>
    <property type="match status" value="1"/>
</dbReference>
<dbReference type="SMART" id="SM00636">
    <property type="entry name" value="Glyco_18"/>
    <property type="match status" value="1"/>
</dbReference>